<name>A0A562WLB0_9ACTN</name>
<dbReference type="GO" id="GO:0042578">
    <property type="term" value="F:phosphoric ester hydrolase activity"/>
    <property type="evidence" value="ECO:0007669"/>
    <property type="project" value="UniProtKB-ARBA"/>
</dbReference>
<proteinExistence type="predicted"/>
<dbReference type="PANTHER" id="PTHR31956">
    <property type="entry name" value="NON-SPECIFIC PHOSPHOLIPASE C4-RELATED"/>
    <property type="match status" value="1"/>
</dbReference>
<protein>
    <submittedName>
        <fullName evidence="3">Phospholipase C</fullName>
    </submittedName>
</protein>
<organism evidence="3 4">
    <name type="scientific">Micromonospora sagamiensis</name>
    <dbReference type="NCBI Taxonomy" id="47875"/>
    <lineage>
        <taxon>Bacteria</taxon>
        <taxon>Bacillati</taxon>
        <taxon>Actinomycetota</taxon>
        <taxon>Actinomycetes</taxon>
        <taxon>Micromonosporales</taxon>
        <taxon>Micromonosporaceae</taxon>
        <taxon>Micromonospora</taxon>
    </lineage>
</organism>
<evidence type="ECO:0000256" key="2">
    <source>
        <dbReference type="ARBA" id="ARBA00023026"/>
    </source>
</evidence>
<keyword evidence="4" id="KW-1185">Reference proteome</keyword>
<dbReference type="Proteomes" id="UP000319728">
    <property type="component" value="Unassembled WGS sequence"/>
</dbReference>
<sequence length="503" mass="54496">MIDFARSRVRRCSLRRPLGATLALLLAAAAPIAAAPAVAAAPLAAAPLAAAPAVAATPAALPPTAAAPTALAPSGAAASGPLAAAPDGQPATTTPIRHFVYLMQENHTFDNYFGTRPGVDGIPEGVCMPVKRGQPEPCVKPFHIGDRGAIDLDHSAEAFRTQYNGGKMDGFVEGVSKQGKDGTMAMAYYDDREMPYYWNVADDYVIFDRFFSSSNSGSIRNHMFRVTGGPGAYGDAETIPATGWGNIPTIFDRLEAAGISWKFYVQNYDPTITFRTRTAEEEIDRGAQVIWVPLLAYARYIDDPKLSSKIVDLDEYYEDAAKGELPAVAFVAPAGNSEHPPGNIRAGQTLVRSLLTQLMRSPAWESSAFFWSYDDWGGWYDHVTPPQVDRYGYGFRVPALLVSPYARRGYVESTTLDFASVLKFIQANWGLRPLADRDRKAANFLGAFDFESPPRPAVLLDAERNPPAVQRPRPEPVYTSYAVAVALVGALVATAALRGRRSR</sequence>
<keyword evidence="1" id="KW-0378">Hydrolase</keyword>
<reference evidence="3 4" key="1">
    <citation type="submission" date="2019-07" db="EMBL/GenBank/DDBJ databases">
        <title>R&amp;d 2014.</title>
        <authorList>
            <person name="Klenk H.-P."/>
        </authorList>
    </citation>
    <scope>NUCLEOTIDE SEQUENCE [LARGE SCALE GENOMIC DNA]</scope>
    <source>
        <strain evidence="3 4">DSM 43912</strain>
    </source>
</reference>
<dbReference type="Pfam" id="PF04185">
    <property type="entry name" value="Phosphoesterase"/>
    <property type="match status" value="1"/>
</dbReference>
<dbReference type="Gene3D" id="3.40.720.10">
    <property type="entry name" value="Alkaline Phosphatase, subunit A"/>
    <property type="match status" value="2"/>
</dbReference>
<evidence type="ECO:0000313" key="4">
    <source>
        <dbReference type="Proteomes" id="UP000319728"/>
    </source>
</evidence>
<dbReference type="PANTHER" id="PTHR31956:SF1">
    <property type="entry name" value="NON-SPECIFIC PHOSPHOLIPASE C1"/>
    <property type="match status" value="1"/>
</dbReference>
<accession>A0A562WLB0</accession>
<dbReference type="OrthoDB" id="4181857at2"/>
<dbReference type="CDD" id="cd16013">
    <property type="entry name" value="AcpA"/>
    <property type="match status" value="1"/>
</dbReference>
<dbReference type="InterPro" id="IPR007312">
    <property type="entry name" value="Phosphoesterase"/>
</dbReference>
<comment type="caution">
    <text evidence="3">The sequence shown here is derived from an EMBL/GenBank/DDBJ whole genome shotgun (WGS) entry which is preliminary data.</text>
</comment>
<dbReference type="EMBL" id="VLLP01000001">
    <property type="protein sequence ID" value="TWJ31079.1"/>
    <property type="molecule type" value="Genomic_DNA"/>
</dbReference>
<dbReference type="RefSeq" id="WP_145819640.1">
    <property type="nucleotide sequence ID" value="NZ_AP023438.1"/>
</dbReference>
<evidence type="ECO:0000313" key="3">
    <source>
        <dbReference type="EMBL" id="TWJ31079.1"/>
    </source>
</evidence>
<gene>
    <name evidence="3" type="ORF">JD81_04631</name>
</gene>
<dbReference type="InterPro" id="IPR017850">
    <property type="entry name" value="Alkaline_phosphatase_core_sf"/>
</dbReference>
<dbReference type="AlphaFoldDB" id="A0A562WLB0"/>
<evidence type="ECO:0000256" key="1">
    <source>
        <dbReference type="ARBA" id="ARBA00022801"/>
    </source>
</evidence>
<keyword evidence="2" id="KW-0843">Virulence</keyword>